<dbReference type="GO" id="GO:0006913">
    <property type="term" value="P:nucleocytoplasmic transport"/>
    <property type="evidence" value="ECO:0007669"/>
    <property type="project" value="InterPro"/>
</dbReference>
<feature type="domain" description="NTF2" evidence="1">
    <location>
        <begin position="46"/>
        <end position="194"/>
    </location>
</feature>
<dbReference type="Proteomes" id="UP000034841">
    <property type="component" value="Unassembled WGS sequence"/>
</dbReference>
<evidence type="ECO:0000313" key="2">
    <source>
        <dbReference type="EMBL" id="KKF96175.1"/>
    </source>
</evidence>
<dbReference type="PROSITE" id="PS50177">
    <property type="entry name" value="NTF2_DOMAIN"/>
    <property type="match status" value="1"/>
</dbReference>
<dbReference type="Pfam" id="PF02136">
    <property type="entry name" value="NTF2"/>
    <property type="match status" value="1"/>
</dbReference>
<sequence length="197" mass="21805">MATTAPNVLTSEMQTKLSSDAFVVNTGILLCFFCTDSPLFYPVLLGAHNFVEAYYHNLNSTSKNLDQFYVDSNAKYTTAQVKAQLVINGAAVGGPAAYLALVEAQGADFRYEVEAYDTHVINPSFAIAMPETGMQPKSSIMVQVTGKVNFGKGRDVFRKSFSEVFVLVPNWDAFSRNAPKNVRRFLVLSQNYRTLMD</sequence>
<dbReference type="InterPro" id="IPR045875">
    <property type="entry name" value="NTF2"/>
</dbReference>
<reference evidence="2 3" key="1">
    <citation type="submission" date="2015-04" db="EMBL/GenBank/DDBJ databases">
        <title>Genome sequence of Ceratocystis platani, a major pathogen of plane trees.</title>
        <authorList>
            <person name="Belbahri L."/>
        </authorList>
    </citation>
    <scope>NUCLEOTIDE SEQUENCE [LARGE SCALE GENOMIC DNA]</scope>
    <source>
        <strain evidence="2 3">CFO</strain>
    </source>
</reference>
<comment type="caution">
    <text evidence="2">The sequence shown here is derived from an EMBL/GenBank/DDBJ whole genome shotgun (WGS) entry which is preliminary data.</text>
</comment>
<dbReference type="Gene3D" id="3.10.450.50">
    <property type="match status" value="1"/>
</dbReference>
<proteinExistence type="predicted"/>
<accession>A0A0F8B664</accession>
<dbReference type="PANTHER" id="PTHR12612">
    <property type="entry name" value="NUCLEAR TRANSPORT FACTOR 2"/>
    <property type="match status" value="1"/>
</dbReference>
<name>A0A0F8B664_CERFI</name>
<dbReference type="InterPro" id="IPR018222">
    <property type="entry name" value="Nuclear_transport_factor_2_euk"/>
</dbReference>
<dbReference type="InterPro" id="IPR032710">
    <property type="entry name" value="NTF2-like_dom_sf"/>
</dbReference>
<gene>
    <name evidence="2" type="ORF">CFO_g1464</name>
</gene>
<evidence type="ECO:0000313" key="3">
    <source>
        <dbReference type="Proteomes" id="UP000034841"/>
    </source>
</evidence>
<evidence type="ECO:0000259" key="1">
    <source>
        <dbReference type="PROSITE" id="PS50177"/>
    </source>
</evidence>
<protein>
    <recommendedName>
        <fullName evidence="1">NTF2 domain-containing protein</fullName>
    </recommendedName>
</protein>
<dbReference type="OrthoDB" id="25408at2759"/>
<dbReference type="SUPFAM" id="SSF54427">
    <property type="entry name" value="NTF2-like"/>
    <property type="match status" value="1"/>
</dbReference>
<keyword evidence="3" id="KW-1185">Reference proteome</keyword>
<organism evidence="2 3">
    <name type="scientific">Ceratocystis fimbriata f. sp. platani</name>
    <dbReference type="NCBI Taxonomy" id="88771"/>
    <lineage>
        <taxon>Eukaryota</taxon>
        <taxon>Fungi</taxon>
        <taxon>Dikarya</taxon>
        <taxon>Ascomycota</taxon>
        <taxon>Pezizomycotina</taxon>
        <taxon>Sordariomycetes</taxon>
        <taxon>Hypocreomycetidae</taxon>
        <taxon>Microascales</taxon>
        <taxon>Ceratocystidaceae</taxon>
        <taxon>Ceratocystis</taxon>
    </lineage>
</organism>
<dbReference type="InterPro" id="IPR002075">
    <property type="entry name" value="NTF2_dom"/>
</dbReference>
<dbReference type="AlphaFoldDB" id="A0A0F8B664"/>
<dbReference type="EMBL" id="LBBL01000058">
    <property type="protein sequence ID" value="KKF96175.1"/>
    <property type="molecule type" value="Genomic_DNA"/>
</dbReference>